<evidence type="ECO:0000313" key="2">
    <source>
        <dbReference type="EMBL" id="GLR29837.1"/>
    </source>
</evidence>
<gene>
    <name evidence="2" type="ORF">GCM10007915_20760</name>
    <name evidence="3" type="ORF">SAMN05660405_01397</name>
</gene>
<dbReference type="Proteomes" id="UP000198501">
    <property type="component" value="Unassembled WGS sequence"/>
</dbReference>
<evidence type="ECO:0000313" key="3">
    <source>
        <dbReference type="EMBL" id="SDD80710.1"/>
    </source>
</evidence>
<feature type="coiled-coil region" evidence="1">
    <location>
        <begin position="239"/>
        <end position="266"/>
    </location>
</feature>
<evidence type="ECO:0000313" key="5">
    <source>
        <dbReference type="Proteomes" id="UP001156645"/>
    </source>
</evidence>
<accession>A0A1G6XRC5</accession>
<name>A0A1G6XRC5_9GAMM</name>
<protein>
    <submittedName>
        <fullName evidence="3">Uncharacterized protein</fullName>
    </submittedName>
</protein>
<dbReference type="EMBL" id="BSOK01000059">
    <property type="protein sequence ID" value="GLR29837.1"/>
    <property type="molecule type" value="Genomic_DNA"/>
</dbReference>
<dbReference type="EMBL" id="FNAL01000009">
    <property type="protein sequence ID" value="SDD80710.1"/>
    <property type="molecule type" value="Genomic_DNA"/>
</dbReference>
<dbReference type="Proteomes" id="UP001156645">
    <property type="component" value="Unassembled WGS sequence"/>
</dbReference>
<proteinExistence type="predicted"/>
<organism evidence="3 4">
    <name type="scientific">Psychrobacter pacificensis</name>
    <dbReference type="NCBI Taxonomy" id="112002"/>
    <lineage>
        <taxon>Bacteria</taxon>
        <taxon>Pseudomonadati</taxon>
        <taxon>Pseudomonadota</taxon>
        <taxon>Gammaproteobacteria</taxon>
        <taxon>Moraxellales</taxon>
        <taxon>Moraxellaceae</taxon>
        <taxon>Psychrobacter</taxon>
    </lineage>
</organism>
<keyword evidence="5" id="KW-1185">Reference proteome</keyword>
<evidence type="ECO:0000256" key="1">
    <source>
        <dbReference type="SAM" id="Coils"/>
    </source>
</evidence>
<dbReference type="AlphaFoldDB" id="A0A1G6XRC5"/>
<reference evidence="5" key="3">
    <citation type="journal article" date="2019" name="Int. J. Syst. Evol. Microbiol.">
        <title>The Global Catalogue of Microorganisms (GCM) 10K type strain sequencing project: providing services to taxonomists for standard genome sequencing and annotation.</title>
        <authorList>
            <consortium name="The Broad Institute Genomics Platform"/>
            <consortium name="The Broad Institute Genome Sequencing Center for Infectious Disease"/>
            <person name="Wu L."/>
            <person name="Ma J."/>
        </authorList>
    </citation>
    <scope>NUCLEOTIDE SEQUENCE [LARGE SCALE GENOMIC DNA]</scope>
    <source>
        <strain evidence="5">NBRC 103191</strain>
    </source>
</reference>
<reference evidence="2" key="4">
    <citation type="submission" date="2023-01" db="EMBL/GenBank/DDBJ databases">
        <title>Draft genome sequence of Psychrobacter pacificensis strain NBRC 103191.</title>
        <authorList>
            <person name="Sun Q."/>
            <person name="Mori K."/>
        </authorList>
    </citation>
    <scope>NUCLEOTIDE SEQUENCE</scope>
    <source>
        <strain evidence="2">NBRC 103191</strain>
    </source>
</reference>
<sequence length="343" mass="39282">MFVCPTKPQVFKMTNTGKNMNYNKELFYTLDEVRELLLKTEDRSYSKDESIVRLIHTDRLTPYISYSGPVDIVTEAEDVPEKSIKEITDSLYHTISTQMCNLEIGETIHPHDYDSSTSLRNTKRFIEKLLFSLNAKRATKNLGVSILVEGVFRLLPLSVTYLGGNLEVSLGPKMFIPEKIEADFGDKDLNNDEIKNILGYTLSPINKDDYELIFLKNDLQYIITVIESSHELPKLRNSLSDTNRIISQKNKEIEILRKKLDKSQSQQTKNDVKDSAYSLILVLKDLLLNPDISAYHFKSESPKSTGKPTQSGLIQHIVDENIPKLGQRNIEDIFADANERYKR</sequence>
<reference evidence="2" key="1">
    <citation type="journal article" date="2014" name="Int. J. Syst. Evol. Microbiol.">
        <title>Complete genome of a new Firmicutes species belonging to the dominant human colonic microbiota ('Ruminococcus bicirculans') reveals two chromosomes and a selective capacity to utilize plant glucans.</title>
        <authorList>
            <consortium name="NISC Comparative Sequencing Program"/>
            <person name="Wegmann U."/>
            <person name="Louis P."/>
            <person name="Goesmann A."/>
            <person name="Henrissat B."/>
            <person name="Duncan S.H."/>
            <person name="Flint H.J."/>
        </authorList>
    </citation>
    <scope>NUCLEOTIDE SEQUENCE</scope>
    <source>
        <strain evidence="2">NBRC 103191</strain>
    </source>
</reference>
<reference evidence="3 4" key="2">
    <citation type="submission" date="2016-10" db="EMBL/GenBank/DDBJ databases">
        <authorList>
            <person name="de Groot N.N."/>
        </authorList>
    </citation>
    <scope>NUCLEOTIDE SEQUENCE [LARGE SCALE GENOMIC DNA]</scope>
    <source>
        <strain evidence="3 4">DSM 23406</strain>
    </source>
</reference>
<keyword evidence="1" id="KW-0175">Coiled coil</keyword>
<evidence type="ECO:0000313" key="4">
    <source>
        <dbReference type="Proteomes" id="UP000198501"/>
    </source>
</evidence>